<name>W2SQR0_NECAM</name>
<dbReference type="EMBL" id="KI666719">
    <property type="protein sequence ID" value="ETN71818.1"/>
    <property type="molecule type" value="Genomic_DNA"/>
</dbReference>
<dbReference type="Proteomes" id="UP000053676">
    <property type="component" value="Unassembled WGS sequence"/>
</dbReference>
<proteinExistence type="predicted"/>
<dbReference type="AlphaFoldDB" id="W2SQR0"/>
<gene>
    <name evidence="1" type="ORF">NECAME_04562</name>
</gene>
<evidence type="ECO:0000313" key="2">
    <source>
        <dbReference type="Proteomes" id="UP000053676"/>
    </source>
</evidence>
<evidence type="ECO:0000313" key="1">
    <source>
        <dbReference type="EMBL" id="ETN71818.1"/>
    </source>
</evidence>
<protein>
    <submittedName>
        <fullName evidence="1">Uncharacterized protein</fullName>
    </submittedName>
</protein>
<sequence length="151" mass="17273">MTEAVIPLNIKAIMTYRIKIVNLKNTTVYSIVFVHTISPEFAEHFLVGSLRRRTRLAQAVPEHKMPTAPDLVDQLFGGFDTSERGFDETCNHFCSSDLHRSKQQQTTSVCSSVYSVNGFRDFAESDEHMDRNRIDMEAILLLNFKGFQKEP</sequence>
<keyword evidence="2" id="KW-1185">Reference proteome</keyword>
<reference evidence="2" key="1">
    <citation type="journal article" date="2014" name="Nat. Genet.">
        <title>Genome of the human hookworm Necator americanus.</title>
        <authorList>
            <person name="Tang Y.T."/>
            <person name="Gao X."/>
            <person name="Rosa B.A."/>
            <person name="Abubucker S."/>
            <person name="Hallsworth-Pepin K."/>
            <person name="Martin J."/>
            <person name="Tyagi R."/>
            <person name="Heizer E."/>
            <person name="Zhang X."/>
            <person name="Bhonagiri-Palsikar V."/>
            <person name="Minx P."/>
            <person name="Warren W.C."/>
            <person name="Wang Q."/>
            <person name="Zhan B."/>
            <person name="Hotez P.J."/>
            <person name="Sternberg P.W."/>
            <person name="Dougall A."/>
            <person name="Gaze S.T."/>
            <person name="Mulvenna J."/>
            <person name="Sotillo J."/>
            <person name="Ranganathan S."/>
            <person name="Rabelo E.M."/>
            <person name="Wilson R.K."/>
            <person name="Felgner P.L."/>
            <person name="Bethony J."/>
            <person name="Hawdon J.M."/>
            <person name="Gasser R.B."/>
            <person name="Loukas A."/>
            <person name="Mitreva M."/>
        </authorList>
    </citation>
    <scope>NUCLEOTIDE SEQUENCE [LARGE SCALE GENOMIC DNA]</scope>
</reference>
<accession>W2SQR0</accession>
<dbReference type="KEGG" id="nai:NECAME_04562"/>
<organism evidence="1 2">
    <name type="scientific">Necator americanus</name>
    <name type="common">Human hookworm</name>
    <dbReference type="NCBI Taxonomy" id="51031"/>
    <lineage>
        <taxon>Eukaryota</taxon>
        <taxon>Metazoa</taxon>
        <taxon>Ecdysozoa</taxon>
        <taxon>Nematoda</taxon>
        <taxon>Chromadorea</taxon>
        <taxon>Rhabditida</taxon>
        <taxon>Rhabditina</taxon>
        <taxon>Rhabditomorpha</taxon>
        <taxon>Strongyloidea</taxon>
        <taxon>Ancylostomatidae</taxon>
        <taxon>Bunostominae</taxon>
        <taxon>Necator</taxon>
    </lineage>
</organism>